<keyword evidence="2 7" id="KW-0812">Transmembrane</keyword>
<dbReference type="GeneID" id="95977660"/>
<dbReference type="RefSeq" id="XP_069202069.1">
    <property type="nucleotide sequence ID" value="XM_069348128.1"/>
</dbReference>
<evidence type="ECO:0000313" key="9">
    <source>
        <dbReference type="EMBL" id="KAL1305796.1"/>
    </source>
</evidence>
<keyword evidence="4 7" id="KW-0472">Membrane</keyword>
<proteinExistence type="inferred from homology"/>
<dbReference type="InterPro" id="IPR049326">
    <property type="entry name" value="Rhodopsin_dom_fungi"/>
</dbReference>
<dbReference type="EMBL" id="JBFMKM010000005">
    <property type="protein sequence ID" value="KAL1305796.1"/>
    <property type="molecule type" value="Genomic_DNA"/>
</dbReference>
<protein>
    <recommendedName>
        <fullName evidence="8">Rhodopsin domain-containing protein</fullName>
    </recommendedName>
</protein>
<feature type="transmembrane region" description="Helical" evidence="7">
    <location>
        <begin position="220"/>
        <end position="245"/>
    </location>
</feature>
<feature type="region of interest" description="Disordered" evidence="6">
    <location>
        <begin position="336"/>
        <end position="393"/>
    </location>
</feature>
<evidence type="ECO:0000256" key="4">
    <source>
        <dbReference type="ARBA" id="ARBA00023136"/>
    </source>
</evidence>
<dbReference type="InterPro" id="IPR052337">
    <property type="entry name" value="SAT4-like"/>
</dbReference>
<dbReference type="PANTHER" id="PTHR33048">
    <property type="entry name" value="PTH11-LIKE INTEGRAL MEMBRANE PROTEIN (AFU_ORTHOLOGUE AFUA_5G11245)"/>
    <property type="match status" value="1"/>
</dbReference>
<feature type="transmembrane region" description="Helical" evidence="7">
    <location>
        <begin position="137"/>
        <end position="158"/>
    </location>
</feature>
<dbReference type="Pfam" id="PF20684">
    <property type="entry name" value="Fung_rhodopsin"/>
    <property type="match status" value="1"/>
</dbReference>
<evidence type="ECO:0000313" key="10">
    <source>
        <dbReference type="Proteomes" id="UP001562354"/>
    </source>
</evidence>
<feature type="transmembrane region" description="Helical" evidence="7">
    <location>
        <begin position="102"/>
        <end position="125"/>
    </location>
</feature>
<feature type="domain" description="Rhodopsin" evidence="8">
    <location>
        <begin position="36"/>
        <end position="282"/>
    </location>
</feature>
<evidence type="ECO:0000256" key="1">
    <source>
        <dbReference type="ARBA" id="ARBA00004141"/>
    </source>
</evidence>
<sequence>MEWYPDDKSLALGDRPNNITVVAATFVALSWVSVSLRVYVRAFMIHAFGPDDWIMLLTLGLYTGLCGCYIATALIEGSEETREAVKLGIMAELPIMARLLRIIAPLMGLYLWVTIALKLSLAIFFLRVITQEWHRKVVYVTTILYTLYGLAFSFIAIFQCGNPNDFLVSEMEGKCIKISALKPMNYASSSLNALTDWIYVFFPLAVVWKARMPLSSKLSVGFLLSMGAMGSISSLIRIAYIPGLAPGPHFFSNAIDIAVWSIIEPGLGICVASLATLRPLIRSIVETTRKSFGSSERSESTVRGSRSYRIPAAQAWAMNLIETGRHRIHDPESGVVFDMHKNTPRKKPSQRKEVHQDKVTLVSEENEALPFKPTAPAPTHSSPKGSLTRGSQH</sequence>
<feature type="transmembrane region" description="Helical" evidence="7">
    <location>
        <begin position="257"/>
        <end position="281"/>
    </location>
</feature>
<reference evidence="9 10" key="1">
    <citation type="submission" date="2024-07" db="EMBL/GenBank/DDBJ databases">
        <title>Draft sequence of the Neodothiora populina.</title>
        <authorList>
            <person name="Drown D.D."/>
            <person name="Schuette U.S."/>
            <person name="Buechlein A.B."/>
            <person name="Rusch D.R."/>
            <person name="Winton L.W."/>
            <person name="Adams G.A."/>
        </authorList>
    </citation>
    <scope>NUCLEOTIDE SEQUENCE [LARGE SCALE GENOMIC DNA]</scope>
    <source>
        <strain evidence="9 10">CPC 39397</strain>
    </source>
</reference>
<keyword evidence="3 7" id="KW-1133">Transmembrane helix</keyword>
<evidence type="ECO:0000256" key="2">
    <source>
        <dbReference type="ARBA" id="ARBA00022692"/>
    </source>
</evidence>
<gene>
    <name evidence="9" type="ORF">AAFC00_003960</name>
</gene>
<evidence type="ECO:0000259" key="8">
    <source>
        <dbReference type="Pfam" id="PF20684"/>
    </source>
</evidence>
<evidence type="ECO:0000256" key="5">
    <source>
        <dbReference type="ARBA" id="ARBA00038359"/>
    </source>
</evidence>
<feature type="compositionally biased region" description="Polar residues" evidence="6">
    <location>
        <begin position="379"/>
        <end position="393"/>
    </location>
</feature>
<name>A0ABR3PJ64_9PEZI</name>
<dbReference type="PANTHER" id="PTHR33048:SF96">
    <property type="entry name" value="INTEGRAL MEMBRANE PROTEIN"/>
    <property type="match status" value="1"/>
</dbReference>
<feature type="transmembrane region" description="Helical" evidence="7">
    <location>
        <begin position="191"/>
        <end position="208"/>
    </location>
</feature>
<dbReference type="Proteomes" id="UP001562354">
    <property type="component" value="Unassembled WGS sequence"/>
</dbReference>
<feature type="transmembrane region" description="Helical" evidence="7">
    <location>
        <begin position="20"/>
        <end position="40"/>
    </location>
</feature>
<evidence type="ECO:0000256" key="3">
    <source>
        <dbReference type="ARBA" id="ARBA00022989"/>
    </source>
</evidence>
<comment type="caution">
    <text evidence="9">The sequence shown here is derived from an EMBL/GenBank/DDBJ whole genome shotgun (WGS) entry which is preliminary data.</text>
</comment>
<evidence type="ECO:0000256" key="6">
    <source>
        <dbReference type="SAM" id="MobiDB-lite"/>
    </source>
</evidence>
<comment type="similarity">
    <text evidence="5">Belongs to the SAT4 family.</text>
</comment>
<feature type="transmembrane region" description="Helical" evidence="7">
    <location>
        <begin position="52"/>
        <end position="75"/>
    </location>
</feature>
<evidence type="ECO:0000256" key="7">
    <source>
        <dbReference type="SAM" id="Phobius"/>
    </source>
</evidence>
<comment type="subcellular location">
    <subcellularLocation>
        <location evidence="1">Membrane</location>
        <topology evidence="1">Multi-pass membrane protein</topology>
    </subcellularLocation>
</comment>
<keyword evidence="10" id="KW-1185">Reference proteome</keyword>
<accession>A0ABR3PJ64</accession>
<organism evidence="9 10">
    <name type="scientific">Neodothiora populina</name>
    <dbReference type="NCBI Taxonomy" id="2781224"/>
    <lineage>
        <taxon>Eukaryota</taxon>
        <taxon>Fungi</taxon>
        <taxon>Dikarya</taxon>
        <taxon>Ascomycota</taxon>
        <taxon>Pezizomycotina</taxon>
        <taxon>Dothideomycetes</taxon>
        <taxon>Dothideomycetidae</taxon>
        <taxon>Dothideales</taxon>
        <taxon>Dothioraceae</taxon>
        <taxon>Neodothiora</taxon>
    </lineage>
</organism>